<evidence type="ECO:0000256" key="6">
    <source>
        <dbReference type="PIRSR" id="PIRSR000149-4"/>
    </source>
</evidence>
<feature type="binding site" evidence="5">
    <location>
        <begin position="11"/>
        <end position="12"/>
    </location>
    <ligand>
        <name>NAD(+)</name>
        <dbReference type="ChEBI" id="CHEBI:57540"/>
    </ligand>
</feature>
<dbReference type="InterPro" id="IPR020829">
    <property type="entry name" value="GlycerAld_3-P_DH_cat"/>
</dbReference>
<dbReference type="PROSITE" id="PS00071">
    <property type="entry name" value="GAPDH"/>
    <property type="match status" value="1"/>
</dbReference>
<feature type="domain" description="Glyceraldehyde 3-phosphate dehydrogenase NAD(P) binding" evidence="9">
    <location>
        <begin position="2"/>
        <end position="152"/>
    </location>
</feature>
<comment type="caution">
    <text evidence="10">The sequence shown here is derived from an EMBL/GenBank/DDBJ whole genome shotgun (WGS) entry which is preliminary data.</text>
</comment>
<dbReference type="PANTHER" id="PTHR43148">
    <property type="entry name" value="GLYCERALDEHYDE-3-PHOSPHATE DEHYDROGENASE 2"/>
    <property type="match status" value="1"/>
</dbReference>
<dbReference type="GO" id="GO:0006006">
    <property type="term" value="P:glucose metabolic process"/>
    <property type="evidence" value="ECO:0007669"/>
    <property type="project" value="InterPro"/>
</dbReference>
<sequence>MIRVTINGFGRIGRAAFRIILDKYEDEIEVVAINDLSQPEVLAHLLQYDSSSRRWDKEVFATGDSITIEDKQYPVLAEKIPVNLPWKNLNIDVVLECTGRFTDEEGMKQHLMAGAKKVLLSAPAKSDSVPTYLIGVNHQQYKGEPFINNASCTTNCIAPIADIIQERFGIHKAMMTTAHAVTAEQNLVDGPPPGGKAADLRRARAAYVNIIPTTTGAAVATAKVIPELEGIFDGMALRVPVIDGSLADFTFLIKEKTTVEEVNKAIKQACDQPRWQGIVTWSNEPLVSSDIVGRPESAIVDLPLTLVVDGDLIKICAWYDNEYGYSNRLVEQTLNIGKFQS</sequence>
<dbReference type="FunFam" id="3.30.360.10:FF:000002">
    <property type="entry name" value="Glyceraldehyde-3-phosphate dehydrogenase"/>
    <property type="match status" value="1"/>
</dbReference>
<dbReference type="SUPFAM" id="SSF51735">
    <property type="entry name" value="NAD(P)-binding Rossmann-fold domains"/>
    <property type="match status" value="1"/>
</dbReference>
<dbReference type="InterPro" id="IPR036291">
    <property type="entry name" value="NAD(P)-bd_dom_sf"/>
</dbReference>
<organism evidence="10 11">
    <name type="scientific">candidate division WS5 bacterium</name>
    <dbReference type="NCBI Taxonomy" id="2093353"/>
    <lineage>
        <taxon>Bacteria</taxon>
        <taxon>candidate division WS5</taxon>
    </lineage>
</organism>
<feature type="binding site" evidence="4">
    <location>
        <begin position="215"/>
        <end position="216"/>
    </location>
    <ligand>
        <name>D-glyceraldehyde 3-phosphate</name>
        <dbReference type="ChEBI" id="CHEBI:59776"/>
    </ligand>
</feature>
<accession>A0A419DCD4</accession>
<feature type="binding site" evidence="5">
    <location>
        <position position="121"/>
    </location>
    <ligand>
        <name>NAD(+)</name>
        <dbReference type="ChEBI" id="CHEBI:57540"/>
    </ligand>
</feature>
<dbReference type="InterPro" id="IPR020830">
    <property type="entry name" value="GlycerAld_3-P_DH_AS"/>
</dbReference>
<reference evidence="10 11" key="1">
    <citation type="journal article" date="2017" name="ISME J.">
        <title>Energy and carbon metabolisms in a deep terrestrial subsurface fluid microbial community.</title>
        <authorList>
            <person name="Momper L."/>
            <person name="Jungbluth S.P."/>
            <person name="Lee M.D."/>
            <person name="Amend J.P."/>
        </authorList>
    </citation>
    <scope>NUCLEOTIDE SEQUENCE [LARGE SCALE GENOMIC DNA]</scope>
    <source>
        <strain evidence="10">SURF_29</strain>
    </source>
</reference>
<dbReference type="Gene3D" id="3.40.50.720">
    <property type="entry name" value="NAD(P)-binding Rossmann-like Domain"/>
    <property type="match status" value="1"/>
</dbReference>
<keyword evidence="2 8" id="KW-0560">Oxidoreductase</keyword>
<evidence type="ECO:0000259" key="9">
    <source>
        <dbReference type="SMART" id="SM00846"/>
    </source>
</evidence>
<comment type="similarity">
    <text evidence="1 7">Belongs to the glyceraldehyde-3-phosphate dehydrogenase family.</text>
</comment>
<dbReference type="NCBIfam" id="TIGR01534">
    <property type="entry name" value="GAPDH-I"/>
    <property type="match status" value="1"/>
</dbReference>
<feature type="binding site" evidence="4">
    <location>
        <position position="238"/>
    </location>
    <ligand>
        <name>D-glyceraldehyde 3-phosphate</name>
        <dbReference type="ChEBI" id="CHEBI:59776"/>
    </ligand>
</feature>
<evidence type="ECO:0000256" key="5">
    <source>
        <dbReference type="PIRSR" id="PIRSR000149-3"/>
    </source>
</evidence>
<evidence type="ECO:0000256" key="2">
    <source>
        <dbReference type="ARBA" id="ARBA00023002"/>
    </source>
</evidence>
<dbReference type="Pfam" id="PF00044">
    <property type="entry name" value="Gp_dh_N"/>
    <property type="match status" value="1"/>
</dbReference>
<dbReference type="Proteomes" id="UP000285655">
    <property type="component" value="Unassembled WGS sequence"/>
</dbReference>
<dbReference type="PRINTS" id="PR00078">
    <property type="entry name" value="G3PDHDRGNASE"/>
</dbReference>
<feature type="binding site" evidence="5">
    <location>
        <position position="35"/>
    </location>
    <ligand>
        <name>NAD(+)</name>
        <dbReference type="ChEBI" id="CHEBI:57540"/>
    </ligand>
</feature>
<dbReference type="CDD" id="cd18126">
    <property type="entry name" value="GAPDH_I_C"/>
    <property type="match status" value="1"/>
</dbReference>
<feature type="active site" description="Nucleophile" evidence="3">
    <location>
        <position position="152"/>
    </location>
</feature>
<feature type="binding site" evidence="5">
    <location>
        <position position="321"/>
    </location>
    <ligand>
        <name>NAD(+)</name>
        <dbReference type="ChEBI" id="CHEBI:57540"/>
    </ligand>
</feature>
<dbReference type="EC" id="1.2.1.-" evidence="8"/>
<evidence type="ECO:0000256" key="8">
    <source>
        <dbReference type="RuleBase" id="RU361160"/>
    </source>
</evidence>
<dbReference type="InterPro" id="IPR006424">
    <property type="entry name" value="Glyceraldehyde-3-P_DH_1"/>
</dbReference>
<protein>
    <recommendedName>
        <fullName evidence="8">Glyceraldehyde-3-phosphate dehydrogenase</fullName>
        <ecNumber evidence="8">1.2.1.-</ecNumber>
    </recommendedName>
</protein>
<dbReference type="InterPro" id="IPR020831">
    <property type="entry name" value="GlycerAld/Erythrose_P_DH"/>
</dbReference>
<proteinExistence type="inferred from homology"/>
<feature type="binding site" evidence="4">
    <location>
        <begin position="151"/>
        <end position="153"/>
    </location>
    <ligand>
        <name>D-glyceraldehyde 3-phosphate</name>
        <dbReference type="ChEBI" id="CHEBI:59776"/>
    </ligand>
</feature>
<dbReference type="PIRSF" id="PIRSF000149">
    <property type="entry name" value="GAP_DH"/>
    <property type="match status" value="1"/>
</dbReference>
<name>A0A419DCD4_9BACT</name>
<feature type="site" description="Activates thiol group during catalysis" evidence="6">
    <location>
        <position position="179"/>
    </location>
</feature>
<evidence type="ECO:0000256" key="3">
    <source>
        <dbReference type="PIRSR" id="PIRSR000149-1"/>
    </source>
</evidence>
<evidence type="ECO:0000256" key="4">
    <source>
        <dbReference type="PIRSR" id="PIRSR000149-2"/>
    </source>
</evidence>
<evidence type="ECO:0000256" key="1">
    <source>
        <dbReference type="ARBA" id="ARBA00007406"/>
    </source>
</evidence>
<keyword evidence="5" id="KW-0547">Nucleotide-binding</keyword>
<dbReference type="Pfam" id="PF02800">
    <property type="entry name" value="Gp_dh_C"/>
    <property type="match status" value="1"/>
</dbReference>
<dbReference type="CDD" id="cd05214">
    <property type="entry name" value="GAPDH_I_N"/>
    <property type="match status" value="1"/>
</dbReference>
<keyword evidence="5" id="KW-0520">NAD</keyword>
<feature type="binding site" evidence="4">
    <location>
        <position position="182"/>
    </location>
    <ligand>
        <name>D-glyceraldehyde 3-phosphate</name>
        <dbReference type="ChEBI" id="CHEBI:59776"/>
    </ligand>
</feature>
<dbReference type="GO" id="GO:0016620">
    <property type="term" value="F:oxidoreductase activity, acting on the aldehyde or oxo group of donors, NAD or NADP as acceptor"/>
    <property type="evidence" value="ECO:0007669"/>
    <property type="project" value="InterPro"/>
</dbReference>
<dbReference type="FunFam" id="3.40.50.720:FF:000001">
    <property type="entry name" value="Glyceraldehyde-3-phosphate dehydrogenase"/>
    <property type="match status" value="1"/>
</dbReference>
<dbReference type="SMART" id="SM00846">
    <property type="entry name" value="Gp_dh_N"/>
    <property type="match status" value="1"/>
</dbReference>
<dbReference type="Gene3D" id="3.30.360.10">
    <property type="entry name" value="Dihydrodipicolinate Reductase, domain 2"/>
    <property type="match status" value="1"/>
</dbReference>
<dbReference type="EMBL" id="QZJW01000040">
    <property type="protein sequence ID" value="RJO60727.1"/>
    <property type="molecule type" value="Genomic_DNA"/>
</dbReference>
<evidence type="ECO:0000313" key="10">
    <source>
        <dbReference type="EMBL" id="RJO60727.1"/>
    </source>
</evidence>
<dbReference type="AlphaFoldDB" id="A0A419DCD4"/>
<dbReference type="GO" id="GO:0050661">
    <property type="term" value="F:NADP binding"/>
    <property type="evidence" value="ECO:0007669"/>
    <property type="project" value="InterPro"/>
</dbReference>
<dbReference type="GO" id="GO:0051287">
    <property type="term" value="F:NAD binding"/>
    <property type="evidence" value="ECO:0007669"/>
    <property type="project" value="InterPro"/>
</dbReference>
<dbReference type="InterPro" id="IPR020828">
    <property type="entry name" value="GlycerAld_3-P_DH_NAD(P)-bd"/>
</dbReference>
<dbReference type="SUPFAM" id="SSF55347">
    <property type="entry name" value="Glyceraldehyde-3-phosphate dehydrogenase-like, C-terminal domain"/>
    <property type="match status" value="1"/>
</dbReference>
<evidence type="ECO:0000256" key="7">
    <source>
        <dbReference type="RuleBase" id="RU000397"/>
    </source>
</evidence>
<gene>
    <name evidence="10" type="primary">gap</name>
    <name evidence="10" type="ORF">C4544_04630</name>
</gene>
<evidence type="ECO:0000313" key="11">
    <source>
        <dbReference type="Proteomes" id="UP000285655"/>
    </source>
</evidence>